<feature type="transmembrane region" description="Helical" evidence="1">
    <location>
        <begin position="41"/>
        <end position="63"/>
    </location>
</feature>
<dbReference type="EMBL" id="BAAAZC010000031">
    <property type="protein sequence ID" value="GAA3990742.1"/>
    <property type="molecule type" value="Genomic_DNA"/>
</dbReference>
<sequence length="115" mass="12705">MATFKLNAPTWEVTTTNQNNNTTLWNKWLAFADSQAGSKTAWFLVSLMIQGVLFLPIPAVLMYYYDAPIIVLGITMILFFANIIAGMGGSGIRTVLNFFAASVLIHLVMLALFIL</sequence>
<evidence type="ECO:0000313" key="2">
    <source>
        <dbReference type="EMBL" id="GAA3990742.1"/>
    </source>
</evidence>
<dbReference type="RefSeq" id="WP_259086667.1">
    <property type="nucleotide sequence ID" value="NZ_BAAAZC010000031.1"/>
</dbReference>
<protein>
    <submittedName>
        <fullName evidence="2">Uncharacterized protein</fullName>
    </submittedName>
</protein>
<evidence type="ECO:0000313" key="3">
    <source>
        <dbReference type="Proteomes" id="UP001500742"/>
    </source>
</evidence>
<evidence type="ECO:0000256" key="1">
    <source>
        <dbReference type="SAM" id="Phobius"/>
    </source>
</evidence>
<comment type="caution">
    <text evidence="2">The sequence shown here is derived from an EMBL/GenBank/DDBJ whole genome shotgun (WGS) entry which is preliminary data.</text>
</comment>
<organism evidence="2 3">
    <name type="scientific">Mucilaginibacter dorajii</name>
    <dbReference type="NCBI Taxonomy" id="692994"/>
    <lineage>
        <taxon>Bacteria</taxon>
        <taxon>Pseudomonadati</taxon>
        <taxon>Bacteroidota</taxon>
        <taxon>Sphingobacteriia</taxon>
        <taxon>Sphingobacteriales</taxon>
        <taxon>Sphingobacteriaceae</taxon>
        <taxon>Mucilaginibacter</taxon>
    </lineage>
</organism>
<keyword evidence="3" id="KW-1185">Reference proteome</keyword>
<name>A0ABP7R0S2_9SPHI</name>
<dbReference type="Proteomes" id="UP001500742">
    <property type="component" value="Unassembled WGS sequence"/>
</dbReference>
<keyword evidence="1" id="KW-0472">Membrane</keyword>
<keyword evidence="1" id="KW-0812">Transmembrane</keyword>
<reference evidence="3" key="1">
    <citation type="journal article" date="2019" name="Int. J. Syst. Evol. Microbiol.">
        <title>The Global Catalogue of Microorganisms (GCM) 10K type strain sequencing project: providing services to taxonomists for standard genome sequencing and annotation.</title>
        <authorList>
            <consortium name="The Broad Institute Genomics Platform"/>
            <consortium name="The Broad Institute Genome Sequencing Center for Infectious Disease"/>
            <person name="Wu L."/>
            <person name="Ma J."/>
        </authorList>
    </citation>
    <scope>NUCLEOTIDE SEQUENCE [LARGE SCALE GENOMIC DNA]</scope>
    <source>
        <strain evidence="3">JCM 16601</strain>
    </source>
</reference>
<feature type="transmembrane region" description="Helical" evidence="1">
    <location>
        <begin position="95"/>
        <end position="114"/>
    </location>
</feature>
<keyword evidence="1" id="KW-1133">Transmembrane helix</keyword>
<gene>
    <name evidence="2" type="ORF">GCM10022210_50530</name>
</gene>
<proteinExistence type="predicted"/>
<feature type="transmembrane region" description="Helical" evidence="1">
    <location>
        <begin position="69"/>
        <end position="88"/>
    </location>
</feature>
<accession>A0ABP7R0S2</accession>